<keyword evidence="2" id="KW-1185">Reference proteome</keyword>
<name>A0ABR0G6K4_9PEZI</name>
<dbReference type="RefSeq" id="XP_062740264.1">
    <property type="nucleotide sequence ID" value="XM_062884054.1"/>
</dbReference>
<proteinExistence type="predicted"/>
<gene>
    <name evidence="1" type="ORF">QC762_0091170</name>
</gene>
<dbReference type="Proteomes" id="UP001323405">
    <property type="component" value="Unassembled WGS sequence"/>
</dbReference>
<dbReference type="GeneID" id="87903820"/>
<dbReference type="EMBL" id="JAFFHA010000008">
    <property type="protein sequence ID" value="KAK4651289.1"/>
    <property type="molecule type" value="Genomic_DNA"/>
</dbReference>
<reference evidence="1 2" key="1">
    <citation type="journal article" date="2023" name="bioRxiv">
        <title>High-quality genome assemblies of four members of thePodospora anserinaspecies complex.</title>
        <authorList>
            <person name="Ament-Velasquez S.L."/>
            <person name="Vogan A.A."/>
            <person name="Wallerman O."/>
            <person name="Hartmann F."/>
            <person name="Gautier V."/>
            <person name="Silar P."/>
            <person name="Giraud T."/>
            <person name="Johannesson H."/>
        </authorList>
    </citation>
    <scope>NUCLEOTIDE SEQUENCE [LARGE SCALE GENOMIC DNA]</scope>
    <source>
        <strain evidence="1 2">CBS 415.72m</strain>
    </source>
</reference>
<protein>
    <submittedName>
        <fullName evidence="1">Uncharacterized protein</fullName>
    </submittedName>
</protein>
<sequence>MPSDTRCPIPDCHQARAQFLDPNFDPLSNAVPRYARYEVTVTDIIKMGAEQTDVATSARTSLSVVRNTVLIR</sequence>
<comment type="caution">
    <text evidence="1">The sequence shown here is derived from an EMBL/GenBank/DDBJ whole genome shotgun (WGS) entry which is preliminary data.</text>
</comment>
<accession>A0ABR0G6K4</accession>
<organism evidence="1 2">
    <name type="scientific">Podospora pseudocomata</name>
    <dbReference type="NCBI Taxonomy" id="2093779"/>
    <lineage>
        <taxon>Eukaryota</taxon>
        <taxon>Fungi</taxon>
        <taxon>Dikarya</taxon>
        <taxon>Ascomycota</taxon>
        <taxon>Pezizomycotina</taxon>
        <taxon>Sordariomycetes</taxon>
        <taxon>Sordariomycetidae</taxon>
        <taxon>Sordariales</taxon>
        <taxon>Podosporaceae</taxon>
        <taxon>Podospora</taxon>
    </lineage>
</organism>
<evidence type="ECO:0000313" key="2">
    <source>
        <dbReference type="Proteomes" id="UP001323405"/>
    </source>
</evidence>
<evidence type="ECO:0000313" key="1">
    <source>
        <dbReference type="EMBL" id="KAK4651289.1"/>
    </source>
</evidence>